<organism evidence="1 2">
    <name type="scientific">Fulvivirga lutea</name>
    <dbReference type="NCBI Taxonomy" id="2810512"/>
    <lineage>
        <taxon>Bacteria</taxon>
        <taxon>Pseudomonadati</taxon>
        <taxon>Bacteroidota</taxon>
        <taxon>Cytophagia</taxon>
        <taxon>Cytophagales</taxon>
        <taxon>Fulvivirgaceae</taxon>
        <taxon>Fulvivirga</taxon>
    </lineage>
</organism>
<name>A0A974WHS1_9BACT</name>
<dbReference type="Proteomes" id="UP000662783">
    <property type="component" value="Chromosome"/>
</dbReference>
<sequence>MKVSLSVDQLNITPREAQVVDMLCESLKQDVELLKCPNCGEEGQIILHVNNTKISALRTEIKVCCPEYYAKTEEALALNV</sequence>
<gene>
    <name evidence="1" type="ORF">JR347_18080</name>
</gene>
<dbReference type="EMBL" id="CP070608">
    <property type="protein sequence ID" value="QSE97462.1"/>
    <property type="molecule type" value="Genomic_DNA"/>
</dbReference>
<proteinExistence type="predicted"/>
<dbReference type="KEGG" id="fuv:JR347_18080"/>
<reference evidence="1" key="1">
    <citation type="submission" date="2021-02" db="EMBL/GenBank/DDBJ databases">
        <title>Fulvivirga sp. S481 isolated from sea water.</title>
        <authorList>
            <person name="Bae S.S."/>
            <person name="Baek K."/>
        </authorList>
    </citation>
    <scope>NUCLEOTIDE SEQUENCE</scope>
    <source>
        <strain evidence="1">S481</strain>
    </source>
</reference>
<dbReference type="RefSeq" id="WP_205721973.1">
    <property type="nucleotide sequence ID" value="NZ_CP070608.1"/>
</dbReference>
<keyword evidence="2" id="KW-1185">Reference proteome</keyword>
<evidence type="ECO:0000313" key="2">
    <source>
        <dbReference type="Proteomes" id="UP000662783"/>
    </source>
</evidence>
<accession>A0A974WHS1</accession>
<evidence type="ECO:0000313" key="1">
    <source>
        <dbReference type="EMBL" id="QSE97462.1"/>
    </source>
</evidence>
<dbReference type="AlphaFoldDB" id="A0A974WHS1"/>
<protein>
    <submittedName>
        <fullName evidence="1">Uncharacterized protein</fullName>
    </submittedName>
</protein>